<evidence type="ECO:0000256" key="2">
    <source>
        <dbReference type="ARBA" id="ARBA00004370"/>
    </source>
</evidence>
<evidence type="ECO:0000256" key="6">
    <source>
        <dbReference type="ARBA" id="ARBA00022692"/>
    </source>
</evidence>
<dbReference type="InterPro" id="IPR005467">
    <property type="entry name" value="His_kinase_dom"/>
</dbReference>
<dbReference type="Pfam" id="PF02518">
    <property type="entry name" value="HATPase_c"/>
    <property type="match status" value="1"/>
</dbReference>
<keyword evidence="10 11" id="KW-0472">Membrane</keyword>
<dbReference type="PANTHER" id="PTHR45436">
    <property type="entry name" value="SENSOR HISTIDINE KINASE YKOH"/>
    <property type="match status" value="1"/>
</dbReference>
<dbReference type="SUPFAM" id="SSF47384">
    <property type="entry name" value="Homodimeric domain of signal transducing histidine kinase"/>
    <property type="match status" value="1"/>
</dbReference>
<dbReference type="CDD" id="cd00082">
    <property type="entry name" value="HisKA"/>
    <property type="match status" value="1"/>
</dbReference>
<evidence type="ECO:0000259" key="13">
    <source>
        <dbReference type="PROSITE" id="PS50885"/>
    </source>
</evidence>
<dbReference type="SMART" id="SM00387">
    <property type="entry name" value="HATPase_c"/>
    <property type="match status" value="1"/>
</dbReference>
<comment type="catalytic activity">
    <reaction evidence="1">
        <text>ATP + protein L-histidine = ADP + protein N-phospho-L-histidine.</text>
        <dbReference type="EC" id="2.7.13.3"/>
    </reaction>
</comment>
<sequence>MSRLFRSLSFRLALFYAVLLCVSVALVAAIGYRVWVAWPMQEIESEVDREADETARVLQNEGIDATRLVLEQRMRSAGVRKSFHALIAPDGEIVSANLPSWPRRPSSHMTLIEADTFLDGFEDDYTALVRDRTFADGTRLLVGRDVEDILREDELLRTAALWIVCVTLVLGLAGGWLMSRAIGQRIETLARTARQVMDGDLSERVPVRGTSDDFDRLNETINLMLSRIEALFGTARRVSENVAHEFRTPLARLLTRLEALEQLEPEGTPAREEVDNAIAEVNRLQRIFAALLRISRLEGGRHPLHIQRCDIVSLLEDLVEFYQPEADARGIELVLDAQRPLVAELDLDLMFQALSNLLDNALKYVPGGGRIEAFASGEGALHIGIADNGPGLSREEAARVTEPFSRGEDTAGRAGEGLGLSMVAAIAQVHGARFRLEDNRPGLRALLIVPPGLH</sequence>
<dbReference type="EMBL" id="JBHLTM010000037">
    <property type="protein sequence ID" value="MFC0685056.1"/>
    <property type="molecule type" value="Genomic_DNA"/>
</dbReference>
<dbReference type="SUPFAM" id="SSF55874">
    <property type="entry name" value="ATPase domain of HSP90 chaperone/DNA topoisomerase II/histidine kinase"/>
    <property type="match status" value="1"/>
</dbReference>
<dbReference type="GO" id="GO:0005524">
    <property type="term" value="F:ATP binding"/>
    <property type="evidence" value="ECO:0007669"/>
    <property type="project" value="UniProtKB-KW"/>
</dbReference>
<dbReference type="InterPro" id="IPR036097">
    <property type="entry name" value="HisK_dim/P_sf"/>
</dbReference>
<gene>
    <name evidence="14" type="ORF">ACFFF8_10650</name>
</gene>
<dbReference type="Pfam" id="PF00512">
    <property type="entry name" value="HisKA"/>
    <property type="match status" value="1"/>
</dbReference>
<evidence type="ECO:0000256" key="4">
    <source>
        <dbReference type="ARBA" id="ARBA00022553"/>
    </source>
</evidence>
<dbReference type="InterPro" id="IPR003660">
    <property type="entry name" value="HAMP_dom"/>
</dbReference>
<keyword evidence="8 11" id="KW-1133">Transmembrane helix</keyword>
<dbReference type="CDD" id="cd06225">
    <property type="entry name" value="HAMP"/>
    <property type="match status" value="1"/>
</dbReference>
<dbReference type="EC" id="2.7.13.3" evidence="3"/>
<keyword evidence="7" id="KW-0418">Kinase</keyword>
<dbReference type="Gene3D" id="1.10.287.130">
    <property type="match status" value="1"/>
</dbReference>
<organism evidence="14 15">
    <name type="scientific">Novosphingobium clariflavum</name>
    <dbReference type="NCBI Taxonomy" id="2029884"/>
    <lineage>
        <taxon>Bacteria</taxon>
        <taxon>Pseudomonadati</taxon>
        <taxon>Pseudomonadota</taxon>
        <taxon>Alphaproteobacteria</taxon>
        <taxon>Sphingomonadales</taxon>
        <taxon>Sphingomonadaceae</taxon>
        <taxon>Novosphingobium</taxon>
    </lineage>
</organism>
<dbReference type="RefSeq" id="WP_267224799.1">
    <property type="nucleotide sequence ID" value="NZ_JAPCWC010000045.1"/>
</dbReference>
<dbReference type="InterPro" id="IPR003594">
    <property type="entry name" value="HATPase_dom"/>
</dbReference>
<dbReference type="SUPFAM" id="SSF158472">
    <property type="entry name" value="HAMP domain-like"/>
    <property type="match status" value="1"/>
</dbReference>
<keyword evidence="4" id="KW-0597">Phosphoprotein</keyword>
<evidence type="ECO:0000256" key="3">
    <source>
        <dbReference type="ARBA" id="ARBA00012438"/>
    </source>
</evidence>
<keyword evidence="14" id="KW-0067">ATP-binding</keyword>
<dbReference type="PROSITE" id="PS50885">
    <property type="entry name" value="HAMP"/>
    <property type="match status" value="1"/>
</dbReference>
<evidence type="ECO:0000313" key="14">
    <source>
        <dbReference type="EMBL" id="MFC0685056.1"/>
    </source>
</evidence>
<dbReference type="InterPro" id="IPR004358">
    <property type="entry name" value="Sig_transdc_His_kin-like_C"/>
</dbReference>
<dbReference type="InterPro" id="IPR003661">
    <property type="entry name" value="HisK_dim/P_dom"/>
</dbReference>
<feature type="domain" description="HAMP" evidence="13">
    <location>
        <begin position="180"/>
        <end position="233"/>
    </location>
</feature>
<proteinExistence type="predicted"/>
<dbReference type="PROSITE" id="PS50109">
    <property type="entry name" value="HIS_KIN"/>
    <property type="match status" value="1"/>
</dbReference>
<evidence type="ECO:0000256" key="10">
    <source>
        <dbReference type="ARBA" id="ARBA00023136"/>
    </source>
</evidence>
<dbReference type="PANTHER" id="PTHR45436:SF8">
    <property type="entry name" value="HISTIDINE KINASE"/>
    <property type="match status" value="1"/>
</dbReference>
<evidence type="ECO:0000256" key="11">
    <source>
        <dbReference type="SAM" id="Phobius"/>
    </source>
</evidence>
<protein>
    <recommendedName>
        <fullName evidence="3">histidine kinase</fullName>
        <ecNumber evidence="3">2.7.13.3</ecNumber>
    </recommendedName>
</protein>
<accession>A0ABV6S736</accession>
<feature type="transmembrane region" description="Helical" evidence="11">
    <location>
        <begin position="159"/>
        <end position="178"/>
    </location>
</feature>
<feature type="domain" description="Histidine kinase" evidence="12">
    <location>
        <begin position="241"/>
        <end position="453"/>
    </location>
</feature>
<evidence type="ECO:0000256" key="1">
    <source>
        <dbReference type="ARBA" id="ARBA00000085"/>
    </source>
</evidence>
<dbReference type="Pfam" id="PF00672">
    <property type="entry name" value="HAMP"/>
    <property type="match status" value="1"/>
</dbReference>
<evidence type="ECO:0000256" key="8">
    <source>
        <dbReference type="ARBA" id="ARBA00022989"/>
    </source>
</evidence>
<dbReference type="Gene3D" id="3.30.565.10">
    <property type="entry name" value="Histidine kinase-like ATPase, C-terminal domain"/>
    <property type="match status" value="1"/>
</dbReference>
<evidence type="ECO:0000259" key="12">
    <source>
        <dbReference type="PROSITE" id="PS50109"/>
    </source>
</evidence>
<dbReference type="InterPro" id="IPR050428">
    <property type="entry name" value="TCS_sensor_his_kinase"/>
</dbReference>
<dbReference type="PRINTS" id="PR00344">
    <property type="entry name" value="BCTRLSENSOR"/>
</dbReference>
<keyword evidence="9" id="KW-0902">Two-component regulatory system</keyword>
<dbReference type="Gene3D" id="6.10.340.10">
    <property type="match status" value="1"/>
</dbReference>
<keyword evidence="14" id="KW-0547">Nucleotide-binding</keyword>
<keyword evidence="5" id="KW-0808">Transferase</keyword>
<comment type="subcellular location">
    <subcellularLocation>
        <location evidence="2">Membrane</location>
    </subcellularLocation>
</comment>
<dbReference type="Proteomes" id="UP001589858">
    <property type="component" value="Unassembled WGS sequence"/>
</dbReference>
<name>A0ABV6S736_9SPHN</name>
<evidence type="ECO:0000256" key="7">
    <source>
        <dbReference type="ARBA" id="ARBA00022777"/>
    </source>
</evidence>
<keyword evidence="15" id="KW-1185">Reference proteome</keyword>
<feature type="transmembrane region" description="Helical" evidence="11">
    <location>
        <begin position="12"/>
        <end position="35"/>
    </location>
</feature>
<evidence type="ECO:0000313" key="15">
    <source>
        <dbReference type="Proteomes" id="UP001589858"/>
    </source>
</evidence>
<dbReference type="SMART" id="SM00304">
    <property type="entry name" value="HAMP"/>
    <property type="match status" value="1"/>
</dbReference>
<keyword evidence="6 11" id="KW-0812">Transmembrane</keyword>
<comment type="caution">
    <text evidence="14">The sequence shown here is derived from an EMBL/GenBank/DDBJ whole genome shotgun (WGS) entry which is preliminary data.</text>
</comment>
<reference evidence="14 15" key="1">
    <citation type="submission" date="2024-09" db="EMBL/GenBank/DDBJ databases">
        <authorList>
            <person name="Sun Q."/>
            <person name="Mori K."/>
        </authorList>
    </citation>
    <scope>NUCLEOTIDE SEQUENCE [LARGE SCALE GENOMIC DNA]</scope>
    <source>
        <strain evidence="14 15">CICC 11035S</strain>
    </source>
</reference>
<evidence type="ECO:0000256" key="5">
    <source>
        <dbReference type="ARBA" id="ARBA00022679"/>
    </source>
</evidence>
<dbReference type="InterPro" id="IPR036890">
    <property type="entry name" value="HATPase_C_sf"/>
</dbReference>
<evidence type="ECO:0000256" key="9">
    <source>
        <dbReference type="ARBA" id="ARBA00023012"/>
    </source>
</evidence>
<dbReference type="SMART" id="SM00388">
    <property type="entry name" value="HisKA"/>
    <property type="match status" value="1"/>
</dbReference>